<dbReference type="Pfam" id="PF11736">
    <property type="entry name" value="DUF3299"/>
    <property type="match status" value="1"/>
</dbReference>
<dbReference type="InterPro" id="IPR021727">
    <property type="entry name" value="DUF3299"/>
</dbReference>
<dbReference type="RefSeq" id="WP_263711383.1">
    <property type="nucleotide sequence ID" value="NZ_JAOWKX010000002.1"/>
</dbReference>
<organism evidence="1 2">
    <name type="scientific">Fluctibacter corallii</name>
    <dbReference type="NCBI Taxonomy" id="2984329"/>
    <lineage>
        <taxon>Bacteria</taxon>
        <taxon>Pseudomonadati</taxon>
        <taxon>Pseudomonadota</taxon>
        <taxon>Gammaproteobacteria</taxon>
        <taxon>Alteromonadales</taxon>
        <taxon>Alteromonadaceae</taxon>
        <taxon>Fluctibacter</taxon>
    </lineage>
</organism>
<keyword evidence="2" id="KW-1185">Reference proteome</keyword>
<reference evidence="1 2" key="1">
    <citation type="submission" date="2022-10" db="EMBL/GenBank/DDBJ databases">
        <title>Aestuariibacter sp. AA17 isolated from Montipora capitata coral fragment.</title>
        <authorList>
            <person name="Emsley S.A."/>
            <person name="Pfannmuller K.M."/>
            <person name="Loughran R.M."/>
            <person name="Shlafstein M."/>
            <person name="Papke E."/>
            <person name="Saw J.H."/>
            <person name="Ushijima B."/>
            <person name="Videau P."/>
        </authorList>
    </citation>
    <scope>NUCLEOTIDE SEQUENCE [LARGE SCALE GENOMIC DNA]</scope>
    <source>
        <strain evidence="1 2">AA17</strain>
    </source>
</reference>
<comment type="caution">
    <text evidence="1">The sequence shown here is derived from an EMBL/GenBank/DDBJ whole genome shotgun (WGS) entry which is preliminary data.</text>
</comment>
<dbReference type="Proteomes" id="UP001652504">
    <property type="component" value="Unassembled WGS sequence"/>
</dbReference>
<gene>
    <name evidence="1" type="ORF">OE749_05680</name>
</gene>
<name>A0ABT3A6J5_9ALTE</name>
<dbReference type="Gene3D" id="2.40.50.870">
    <property type="entry name" value="Protein of unknown function (DUF3299)"/>
    <property type="match status" value="1"/>
</dbReference>
<protein>
    <submittedName>
        <fullName evidence="1">DUF3299 domain-containing protein</fullName>
    </submittedName>
</protein>
<proteinExistence type="predicted"/>
<accession>A0ABT3A6J5</accession>
<dbReference type="EMBL" id="JAOWKX010000002">
    <property type="protein sequence ID" value="MCV2884177.1"/>
    <property type="molecule type" value="Genomic_DNA"/>
</dbReference>
<evidence type="ECO:0000313" key="1">
    <source>
        <dbReference type="EMBL" id="MCV2884177.1"/>
    </source>
</evidence>
<evidence type="ECO:0000313" key="2">
    <source>
        <dbReference type="Proteomes" id="UP001652504"/>
    </source>
</evidence>
<sequence>MEQRRLGWDELIPAKEKALITQYQLNQPETFNEQLDLALRGSADADYQAALISTNTVDELLDLSVSISGFIVPIDVNDEGSTQSFLLVPYFGACIHYPPPPPNQIIYVRLSGSISDYDMEHAYTVEGILSKGMFEDPLGTAAYILDATQVRAYEEAPDTFRQH</sequence>